<comment type="caution">
    <text evidence="3">The sequence shown here is derived from an EMBL/GenBank/DDBJ whole genome shotgun (WGS) entry which is preliminary data.</text>
</comment>
<accession>A0A918LWB7</accession>
<feature type="transmembrane region" description="Helical" evidence="2">
    <location>
        <begin position="128"/>
        <end position="149"/>
    </location>
</feature>
<proteinExistence type="predicted"/>
<name>A0A918LWB7_9ACTN</name>
<keyword evidence="4" id="KW-1185">Reference proteome</keyword>
<reference evidence="3" key="1">
    <citation type="journal article" date="2014" name="Int. J. Syst. Evol. Microbiol.">
        <title>Complete genome sequence of Corynebacterium casei LMG S-19264T (=DSM 44701T), isolated from a smear-ripened cheese.</title>
        <authorList>
            <consortium name="US DOE Joint Genome Institute (JGI-PGF)"/>
            <person name="Walter F."/>
            <person name="Albersmeier A."/>
            <person name="Kalinowski J."/>
            <person name="Ruckert C."/>
        </authorList>
    </citation>
    <scope>NUCLEOTIDE SEQUENCE</scope>
    <source>
        <strain evidence="3">JCM 3172</strain>
    </source>
</reference>
<dbReference type="EMBL" id="BMQQ01000034">
    <property type="protein sequence ID" value="GGT59419.1"/>
    <property type="molecule type" value="Genomic_DNA"/>
</dbReference>
<dbReference type="RefSeq" id="WP_189204892.1">
    <property type="nucleotide sequence ID" value="NZ_BMQQ01000034.1"/>
</dbReference>
<feature type="transmembrane region" description="Helical" evidence="2">
    <location>
        <begin position="156"/>
        <end position="173"/>
    </location>
</feature>
<feature type="compositionally biased region" description="Basic and acidic residues" evidence="1">
    <location>
        <begin position="652"/>
        <end position="661"/>
    </location>
</feature>
<evidence type="ECO:0000256" key="2">
    <source>
        <dbReference type="SAM" id="Phobius"/>
    </source>
</evidence>
<evidence type="ECO:0000256" key="1">
    <source>
        <dbReference type="SAM" id="MobiDB-lite"/>
    </source>
</evidence>
<feature type="region of interest" description="Disordered" evidence="1">
    <location>
        <begin position="244"/>
        <end position="395"/>
    </location>
</feature>
<feature type="transmembrane region" description="Helical" evidence="2">
    <location>
        <begin position="569"/>
        <end position="591"/>
    </location>
</feature>
<dbReference type="PANTHER" id="PTHR38454:SF1">
    <property type="entry name" value="INTEGRAL MEMBRANE PROTEIN"/>
    <property type="match status" value="1"/>
</dbReference>
<feature type="transmembrane region" description="Helical" evidence="2">
    <location>
        <begin position="30"/>
        <end position="51"/>
    </location>
</feature>
<keyword evidence="2" id="KW-0812">Transmembrane</keyword>
<dbReference type="Proteomes" id="UP000619486">
    <property type="component" value="Unassembled WGS sequence"/>
</dbReference>
<feature type="transmembrane region" description="Helical" evidence="2">
    <location>
        <begin position="485"/>
        <end position="500"/>
    </location>
</feature>
<feature type="transmembrane region" description="Helical" evidence="2">
    <location>
        <begin position="600"/>
        <end position="619"/>
    </location>
</feature>
<dbReference type="PANTHER" id="PTHR38454">
    <property type="entry name" value="INTEGRAL MEMBRANE PROTEIN-RELATED"/>
    <property type="match status" value="1"/>
</dbReference>
<protein>
    <recommendedName>
        <fullName evidence="5">Integral membrane protein</fullName>
    </recommendedName>
</protein>
<organism evidence="3 4">
    <name type="scientific">Streptomyces purpureus</name>
    <dbReference type="NCBI Taxonomy" id="1951"/>
    <lineage>
        <taxon>Bacteria</taxon>
        <taxon>Bacillati</taxon>
        <taxon>Actinomycetota</taxon>
        <taxon>Actinomycetes</taxon>
        <taxon>Kitasatosporales</taxon>
        <taxon>Streptomycetaceae</taxon>
        <taxon>Streptomyces</taxon>
    </lineage>
</organism>
<dbReference type="InterPro" id="IPR018580">
    <property type="entry name" value="Uncharacterised_YfhO"/>
</dbReference>
<feature type="transmembrane region" description="Helical" evidence="2">
    <location>
        <begin position="210"/>
        <end position="236"/>
    </location>
</feature>
<evidence type="ECO:0008006" key="5">
    <source>
        <dbReference type="Google" id="ProtNLM"/>
    </source>
</evidence>
<feature type="region of interest" description="Disordered" evidence="1">
    <location>
        <begin position="652"/>
        <end position="679"/>
    </location>
</feature>
<evidence type="ECO:0000313" key="4">
    <source>
        <dbReference type="Proteomes" id="UP000619486"/>
    </source>
</evidence>
<keyword evidence="2" id="KW-0472">Membrane</keyword>
<evidence type="ECO:0000313" key="3">
    <source>
        <dbReference type="EMBL" id="GGT59419.1"/>
    </source>
</evidence>
<dbReference type="Pfam" id="PF09586">
    <property type="entry name" value="YfhO"/>
    <property type="match status" value="2"/>
</dbReference>
<reference evidence="3" key="2">
    <citation type="submission" date="2020-09" db="EMBL/GenBank/DDBJ databases">
        <authorList>
            <person name="Sun Q."/>
            <person name="Ohkuma M."/>
        </authorList>
    </citation>
    <scope>NUCLEOTIDE SEQUENCE</scope>
    <source>
        <strain evidence="3">JCM 3172</strain>
    </source>
</reference>
<dbReference type="AlphaFoldDB" id="A0A918LWB7"/>
<feature type="transmembrane region" description="Helical" evidence="2">
    <location>
        <begin position="520"/>
        <end position="537"/>
    </location>
</feature>
<feature type="transmembrane region" description="Helical" evidence="2">
    <location>
        <begin position="455"/>
        <end position="473"/>
    </location>
</feature>
<keyword evidence="2" id="KW-1133">Transmembrane helix</keyword>
<feature type="compositionally biased region" description="Basic and acidic residues" evidence="1">
    <location>
        <begin position="305"/>
        <end position="315"/>
    </location>
</feature>
<feature type="transmembrane region" description="Helical" evidence="2">
    <location>
        <begin position="544"/>
        <end position="563"/>
    </location>
</feature>
<sequence>MAFVLLTTEAVPAEAERAPHHRPRPRRLRLRAAVGAAVLSCVVFCLGGVLAGSHPFGPTTRNIVDLGNQYLPYHSYWRDLLLGRTDGDLFLNWTTGYGSNFLGDVGTYLSSPFDLLVVAFPADRLEPALYVITAAKVTAAGAAMATALLTLRRGPWPVAAVLGAAYALSGWTFNYGAYVPMWLDGLIAFPLLCLAAEWSRTARRPVLGPLVVALAWIANFYTAYMATIGAAIVLAVRLLTTEEGAPGLPAGETRTGLRRPGEGEGHPGGARPRRYGEGSRLTGSHAAERAGETGTGLRRSGGGEGRARPYEDGRPTDGAGPAVEGVVPRRPGKGPRLAGLLSCGDGTRSRPSGDGGGEDRSRPSRSLRPSRPGWWPTARAADKGGPRTGPRPRPGKVAALMRAVRTVGIGVGLASPVFVVVHAGTQVADPTPAVTFAAVDWTEVFARLLPGTASVASPALHIGTLALLLALTLPFNRALALRPRLVWTAAICLVALSTQWEPTHLLWHAGASPNGIPYRQAFVLCGLLLIAAWLSAAQGLPRPPVLLAAGGLLAVMAFAARGSTVVDRWSYPVLLAALAAGAVAAAAVVLGGRYAPGSRVLPAVAVVLLVAAQAGEGALGGSRVERRQLAQVSWAPPLGPWHEDMARATAREDAWPRHRTDPGGADGGVPGGNDSMIAGGQGADHYSSLTAEIYSGTLSSLGFGHYAKGRHVVSLDNPVTDAIFSVGTRMRATPSAPVRLDAPPRATITATHRPVPPLVTVRRDLHLPGADGEDTDGRSGFGDDAFANQELLLGARVYDVPTPTPAAATAPGTLTAACPAGAEVYFWAPGYRGTATLGDARPVAFAGKLPAVRAPMRRLGTVPASGEVRIALHSPDARPALPRRPVGCLVPERLDAAVRQLTATGATRVEASGHTLSATLPPGSTGTAVVAVPRISGWTCAAGDQTPAPARRHLGLLAVPLDGTATTISCSFRPPGLRLGAGIGGIALAALLALAWHHRSRPANSPAPPGNGRKEFT</sequence>
<gene>
    <name evidence="3" type="ORF">GCM10014713_61130</name>
</gene>